<name>A0A9P9IM57_9HYPO</name>
<protein>
    <submittedName>
        <fullName evidence="1">Uncharacterized protein</fullName>
    </submittedName>
</protein>
<keyword evidence="2" id="KW-1185">Reference proteome</keyword>
<proteinExistence type="predicted"/>
<dbReference type="OrthoDB" id="5081713at2759"/>
<evidence type="ECO:0000313" key="2">
    <source>
        <dbReference type="Proteomes" id="UP000738349"/>
    </source>
</evidence>
<evidence type="ECO:0000313" key="1">
    <source>
        <dbReference type="EMBL" id="KAH7127518.1"/>
    </source>
</evidence>
<dbReference type="Proteomes" id="UP000738349">
    <property type="component" value="Unassembled WGS sequence"/>
</dbReference>
<gene>
    <name evidence="1" type="ORF">EDB81DRAFT_588806</name>
</gene>
<feature type="non-terminal residue" evidence="1">
    <location>
        <position position="1"/>
    </location>
</feature>
<dbReference type="AlphaFoldDB" id="A0A9P9IM57"/>
<accession>A0A9P9IM57</accession>
<dbReference type="EMBL" id="JAGMUV010000019">
    <property type="protein sequence ID" value="KAH7127518.1"/>
    <property type="molecule type" value="Genomic_DNA"/>
</dbReference>
<reference evidence="1" key="1">
    <citation type="journal article" date="2021" name="Nat. Commun.">
        <title>Genetic determinants of endophytism in the Arabidopsis root mycobiome.</title>
        <authorList>
            <person name="Mesny F."/>
            <person name="Miyauchi S."/>
            <person name="Thiergart T."/>
            <person name="Pickel B."/>
            <person name="Atanasova L."/>
            <person name="Karlsson M."/>
            <person name="Huettel B."/>
            <person name="Barry K.W."/>
            <person name="Haridas S."/>
            <person name="Chen C."/>
            <person name="Bauer D."/>
            <person name="Andreopoulos W."/>
            <person name="Pangilinan J."/>
            <person name="LaButti K."/>
            <person name="Riley R."/>
            <person name="Lipzen A."/>
            <person name="Clum A."/>
            <person name="Drula E."/>
            <person name="Henrissat B."/>
            <person name="Kohler A."/>
            <person name="Grigoriev I.V."/>
            <person name="Martin F.M."/>
            <person name="Hacquard S."/>
        </authorList>
    </citation>
    <scope>NUCLEOTIDE SEQUENCE</scope>
    <source>
        <strain evidence="1">MPI-CAGE-AT-0147</strain>
    </source>
</reference>
<comment type="caution">
    <text evidence="1">The sequence shown here is derived from an EMBL/GenBank/DDBJ whole genome shotgun (WGS) entry which is preliminary data.</text>
</comment>
<sequence length="476" mass="53987">MTWDRWQLGQKAIFYDENIRPSHPPAALYPPQVDALRRSMLDFSCLIINHTVGPRGVHVDSTNGEGRFQKTDPALTAAYKILHEASRIYHGGYSEDTWASFFKDSFFKPLVDRSRPEGGSRRHVRVSRCNYYYDAFTAGANKSWDLFGKGVDENSDLNSFERSKCPKPDYACYLPMYHMDARQAIPKVASPKGRQWNLAQEHSLVGGFSWSNLKELVAFGLRPSPFRVFHKPPQEANLNSYPWLLVEHKKEGVSGAEETVSCQAANGAACAVKLSHISARYAMVLPSHAHIPPMPTVTTVGSKVKVWVTYYAEDFYAPCLSTNDSSDVTWKKRKQGTVMRAIWEGDVAKLEDIIMFQAILENTHTWAMRVFKPLMSSYIEQWRNVHCQVGMFRTSSALLRQEQTIARCQSIIPIVQDLLDSHSSVEIDDSKHPKITPVFLGMLVQQIVTSERQVLAGQVDRVIKERLEALTPSWQM</sequence>
<organism evidence="1 2">
    <name type="scientific">Dactylonectria macrodidyma</name>
    <dbReference type="NCBI Taxonomy" id="307937"/>
    <lineage>
        <taxon>Eukaryota</taxon>
        <taxon>Fungi</taxon>
        <taxon>Dikarya</taxon>
        <taxon>Ascomycota</taxon>
        <taxon>Pezizomycotina</taxon>
        <taxon>Sordariomycetes</taxon>
        <taxon>Hypocreomycetidae</taxon>
        <taxon>Hypocreales</taxon>
        <taxon>Nectriaceae</taxon>
        <taxon>Dactylonectria</taxon>
    </lineage>
</organism>